<dbReference type="GO" id="GO:0003824">
    <property type="term" value="F:catalytic activity"/>
    <property type="evidence" value="ECO:0007669"/>
    <property type="project" value="InterPro"/>
</dbReference>
<feature type="domain" description="MOSC" evidence="1">
    <location>
        <begin position="33"/>
        <end position="167"/>
    </location>
</feature>
<gene>
    <name evidence="2" type="ORF">AZI98_17620</name>
</gene>
<dbReference type="GO" id="GO:0030151">
    <property type="term" value="F:molybdenum ion binding"/>
    <property type="evidence" value="ECO:0007669"/>
    <property type="project" value="InterPro"/>
</dbReference>
<dbReference type="InterPro" id="IPR005163">
    <property type="entry name" value="Tri_helical_YiiM-like"/>
</dbReference>
<dbReference type="PANTHER" id="PTHR30212:SF4">
    <property type="entry name" value="MOSC DOMAIN-CONTAINING PROTEIN"/>
    <property type="match status" value="1"/>
</dbReference>
<dbReference type="PANTHER" id="PTHR30212">
    <property type="entry name" value="PROTEIN YIIM"/>
    <property type="match status" value="1"/>
</dbReference>
<dbReference type="AlphaFoldDB" id="A0A165WAN6"/>
<dbReference type="Gene3D" id="2.40.33.20">
    <property type="entry name" value="PK beta-barrel domain-like"/>
    <property type="match status" value="1"/>
</dbReference>
<protein>
    <recommendedName>
        <fullName evidence="1">MOSC domain-containing protein</fullName>
    </recommendedName>
</protein>
<dbReference type="Pfam" id="PF03475">
    <property type="entry name" value="YiiM_3-alpha"/>
    <property type="match status" value="1"/>
</dbReference>
<dbReference type="STRING" id="33936.AZI98_17620"/>
<keyword evidence="3" id="KW-1185">Reference proteome</keyword>
<dbReference type="SUPFAM" id="SSF50800">
    <property type="entry name" value="PK beta-barrel domain-like"/>
    <property type="match status" value="1"/>
</dbReference>
<dbReference type="InterPro" id="IPR052353">
    <property type="entry name" value="Benzoxazolinone_Detox_Enz"/>
</dbReference>
<dbReference type="InterPro" id="IPR005302">
    <property type="entry name" value="MoCF_Sase_C"/>
</dbReference>
<dbReference type="GeneID" id="301126050"/>
<evidence type="ECO:0000313" key="3">
    <source>
        <dbReference type="Proteomes" id="UP000076476"/>
    </source>
</evidence>
<dbReference type="GO" id="GO:0030170">
    <property type="term" value="F:pyridoxal phosphate binding"/>
    <property type="evidence" value="ECO:0007669"/>
    <property type="project" value="InterPro"/>
</dbReference>
<dbReference type="EMBL" id="LWBR01000075">
    <property type="protein sequence ID" value="KZN94813.1"/>
    <property type="molecule type" value="Genomic_DNA"/>
</dbReference>
<proteinExistence type="predicted"/>
<dbReference type="RefSeq" id="WP_063389562.1">
    <property type="nucleotide sequence ID" value="NZ_LWBR01000075.1"/>
</dbReference>
<accession>A0A165WAN6</accession>
<evidence type="ECO:0000259" key="1">
    <source>
        <dbReference type="PROSITE" id="PS51340"/>
    </source>
</evidence>
<dbReference type="OrthoDB" id="9786134at2"/>
<dbReference type="Proteomes" id="UP000076476">
    <property type="component" value="Unassembled WGS sequence"/>
</dbReference>
<dbReference type="PROSITE" id="PS51340">
    <property type="entry name" value="MOSC"/>
    <property type="match status" value="1"/>
</dbReference>
<name>A0A165WAN6_9BACI</name>
<comment type="caution">
    <text evidence="2">The sequence shown here is derived from an EMBL/GenBank/DDBJ whole genome shotgun (WGS) entry which is preliminary data.</text>
</comment>
<dbReference type="InterPro" id="IPR011037">
    <property type="entry name" value="Pyrv_Knase-like_insert_dom_sf"/>
</dbReference>
<dbReference type="Pfam" id="PF03473">
    <property type="entry name" value="MOSC"/>
    <property type="match status" value="1"/>
</dbReference>
<sequence length="217" mass="24817">MEAKTYEIISINVGKPKNFIYNGKEFVTGIQKQPVDGPVFLSFLNFSGDGQADLVHHGGRDKAVCVYPYDHYAYWEHELERKLDVVAFGENLTVKGLLETEVCIGDTFQLGEAVVQVSQPRQPCHKIAKKHRVNDLPLRVQNTGYTGFYFRVLKEGWVETQSSLQLIEKHPLNITVSFANQIMFHDKTNKEGIEQILRVDELSESFRDSLMKRLQSI</sequence>
<evidence type="ECO:0000313" key="2">
    <source>
        <dbReference type="EMBL" id="KZN94813.1"/>
    </source>
</evidence>
<organism evidence="2 3">
    <name type="scientific">Aeribacillus pallidus</name>
    <dbReference type="NCBI Taxonomy" id="33936"/>
    <lineage>
        <taxon>Bacteria</taxon>
        <taxon>Bacillati</taxon>
        <taxon>Bacillota</taxon>
        <taxon>Bacilli</taxon>
        <taxon>Bacillales</taxon>
        <taxon>Bacillaceae</taxon>
        <taxon>Aeribacillus</taxon>
    </lineage>
</organism>
<reference evidence="2 3" key="1">
    <citation type="submission" date="2016-04" db="EMBL/GenBank/DDBJ databases">
        <title>Draft genome sequence of Aeribacillus pallidus 8m3 from petroleum reservoir.</title>
        <authorList>
            <person name="Poltaraus A.B."/>
            <person name="Nazina T.N."/>
            <person name="Tourova T.P."/>
            <person name="Malakho S.M."/>
            <person name="Korshunova A.V."/>
            <person name="Sokolova D.S."/>
        </authorList>
    </citation>
    <scope>NUCLEOTIDE SEQUENCE [LARGE SCALE GENOMIC DNA]</scope>
    <source>
        <strain evidence="2 3">8m3</strain>
    </source>
</reference>